<keyword evidence="2" id="KW-1185">Reference proteome</keyword>
<dbReference type="SUPFAM" id="SSF48150">
    <property type="entry name" value="DNA-glycosylase"/>
    <property type="match status" value="1"/>
</dbReference>
<dbReference type="AlphaFoldDB" id="E0SRN2"/>
<dbReference type="EMBL" id="CP002098">
    <property type="protein sequence ID" value="ADM27307.1"/>
    <property type="molecule type" value="Genomic_DNA"/>
</dbReference>
<gene>
    <name evidence="1" type="ordered locus">Igag_0469</name>
</gene>
<dbReference type="HOGENOM" id="CLU_1127125_0_0_2"/>
<reference evidence="1 2" key="1">
    <citation type="journal article" date="2010" name="Stand. Genomic Sci.">
        <title>Complete genome sequence of Ignisphaera aggregans type strain (AQ1.S1).</title>
        <authorList>
            <person name="Goker M."/>
            <person name="Held B."/>
            <person name="Lapidus A."/>
            <person name="Nolan M."/>
            <person name="Spring S."/>
            <person name="Yasawong M."/>
            <person name="Lucas S."/>
            <person name="Glavina Del Rio T."/>
            <person name="Tice H."/>
            <person name="Cheng J.F."/>
            <person name="Goodwin L."/>
            <person name="Tapia R."/>
            <person name="Pitluck S."/>
            <person name="Liolios K."/>
            <person name="Ivanova N."/>
            <person name="Mavromatis K."/>
            <person name="Mikhailova N."/>
            <person name="Pati A."/>
            <person name="Chen A."/>
            <person name="Palaniappan K."/>
            <person name="Brambilla E."/>
            <person name="Land M."/>
            <person name="Hauser L."/>
            <person name="Chang Y.J."/>
            <person name="Jeffries C.D."/>
            <person name="Brettin T."/>
            <person name="Detter J.C."/>
            <person name="Han C."/>
            <person name="Rohde M."/>
            <person name="Sikorski J."/>
            <person name="Woyke T."/>
            <person name="Bristow J."/>
            <person name="Eisen J.A."/>
            <person name="Markowitz V."/>
            <person name="Hugenholtz P."/>
            <person name="Kyrpides N.C."/>
            <person name="Klenk H.P."/>
        </authorList>
    </citation>
    <scope>NUCLEOTIDE SEQUENCE [LARGE SCALE GENOMIC DNA]</scope>
    <source>
        <strain evidence="2">DSM 17230 / JCM 13409 / AQ1.S1</strain>
    </source>
</reference>
<protein>
    <submittedName>
        <fullName evidence="1">Uncharacterized protein</fullName>
    </submittedName>
</protein>
<dbReference type="KEGG" id="iag:Igag_0469"/>
<dbReference type="STRING" id="583356.Igag_0469"/>
<accession>E0SRN2</accession>
<dbReference type="BioCyc" id="IAGG583356:GHAH-473-MONOMER"/>
<evidence type="ECO:0000313" key="1">
    <source>
        <dbReference type="EMBL" id="ADM27307.1"/>
    </source>
</evidence>
<dbReference type="InterPro" id="IPR011257">
    <property type="entry name" value="DNA_glycosylase"/>
</dbReference>
<dbReference type="Proteomes" id="UP000001304">
    <property type="component" value="Chromosome"/>
</dbReference>
<evidence type="ECO:0000313" key="2">
    <source>
        <dbReference type="Proteomes" id="UP000001304"/>
    </source>
</evidence>
<sequence length="301" mass="35817">MRLIKVDKHFDLEKLFYPSFALPLIDVSRDRAVKIYGYCSGLIIKKYESFLEIIHENRICLDYADEILGLWIKPEMYISHVRSRYRELVDRLIDIYGWLGIATSPMDDIELFTSIFLSRATDFHRNTVRWMKIFLTLPRDDSIDRYVELIGRSFQLKQLSVALKEYYRVRDVLAIEEDMYRVRKMLLSISYVGPKVSDAYILFVKKNQGFAPIDRNLREFLGRFYQTRELLHQDPKKDLCSKYICENCPARERCTSYLYRDAFRSLSGWIQNIAYLQNKLYCLRRLCSSCLLKDMCLSINT</sequence>
<dbReference type="GO" id="GO:0006281">
    <property type="term" value="P:DNA repair"/>
    <property type="evidence" value="ECO:0007669"/>
    <property type="project" value="InterPro"/>
</dbReference>
<dbReference type="GO" id="GO:0003824">
    <property type="term" value="F:catalytic activity"/>
    <property type="evidence" value="ECO:0007669"/>
    <property type="project" value="InterPro"/>
</dbReference>
<organism evidence="1 2">
    <name type="scientific">Ignisphaera aggregans (strain DSM 17230 / JCM 13409 / AQ1.S1)</name>
    <dbReference type="NCBI Taxonomy" id="583356"/>
    <lineage>
        <taxon>Archaea</taxon>
        <taxon>Thermoproteota</taxon>
        <taxon>Thermoprotei</taxon>
        <taxon>Desulfurococcales</taxon>
        <taxon>Desulfurococcaceae</taxon>
        <taxon>Ignisphaera</taxon>
    </lineage>
</organism>
<proteinExistence type="predicted"/>
<name>E0SRN2_IGNAA</name>